<keyword evidence="8" id="KW-1133">Transmembrane helix</keyword>
<keyword evidence="6" id="KW-0862">Zinc</keyword>
<keyword evidence="7" id="KW-0482">Metalloprotease</keyword>
<dbReference type="InterPro" id="IPR050570">
    <property type="entry name" value="Cell_wall_metabolism_enzyme"/>
</dbReference>
<accession>A0ABY5LK60</accession>
<dbReference type="CDD" id="cd12797">
    <property type="entry name" value="M23_peptidase"/>
    <property type="match status" value="1"/>
</dbReference>
<dbReference type="InterPro" id="IPR011055">
    <property type="entry name" value="Dup_hybrid_motif"/>
</dbReference>
<sequence>MTSIALKQHTPIVAIPLAIILLVIIAINSIPHLLTVDESPPSVEAPSVAYSDIEQIYQSHFRRNAITTGNIDYSFVASLMNSGLSQREIKPLLSLIESRFDIIGDVSNGDKFSAKTQFNKNNERYISAFYYSGKNKDFFVMNDGNRHAYDQYGVKLTRKPYFDSPLDVEAVVSSSFDLKRKHPVTHLVVPHFGTDFAIPVGTDIRSIADGVVEKSRYNRFAGHYINIRHSNGTLSRYLHLSKRHVRVGERVTKGQIIGKSGNSGRTTGPHLHIELLVDGTPVDYEQYVQEDASPIVNPRMLVAAHLEHTALVKALDAPASL</sequence>
<gene>
    <name evidence="11" type="ORF">NP165_19420</name>
</gene>
<protein>
    <submittedName>
        <fullName evidence="11">M23 family metallopeptidase</fullName>
    </submittedName>
</protein>
<proteinExistence type="predicted"/>
<dbReference type="SUPFAM" id="SSF51261">
    <property type="entry name" value="Duplicated hybrid motif"/>
    <property type="match status" value="1"/>
</dbReference>
<keyword evidence="12" id="KW-1185">Reference proteome</keyword>
<evidence type="ECO:0000256" key="1">
    <source>
        <dbReference type="ARBA" id="ARBA00001947"/>
    </source>
</evidence>
<evidence type="ECO:0000256" key="6">
    <source>
        <dbReference type="ARBA" id="ARBA00022833"/>
    </source>
</evidence>
<evidence type="ECO:0000256" key="4">
    <source>
        <dbReference type="ARBA" id="ARBA00022723"/>
    </source>
</evidence>
<dbReference type="Gene3D" id="2.70.70.10">
    <property type="entry name" value="Glucose Permease (Domain IIA)"/>
    <property type="match status" value="1"/>
</dbReference>
<feature type="transmembrane region" description="Helical" evidence="8">
    <location>
        <begin position="12"/>
        <end position="34"/>
    </location>
</feature>
<evidence type="ECO:0000259" key="10">
    <source>
        <dbReference type="Pfam" id="PF19425"/>
    </source>
</evidence>
<dbReference type="PANTHER" id="PTHR21666">
    <property type="entry name" value="PEPTIDASE-RELATED"/>
    <property type="match status" value="1"/>
</dbReference>
<evidence type="ECO:0000256" key="2">
    <source>
        <dbReference type="ARBA" id="ARBA00004196"/>
    </source>
</evidence>
<evidence type="ECO:0000256" key="7">
    <source>
        <dbReference type="ARBA" id="ARBA00023049"/>
    </source>
</evidence>
<dbReference type="Pfam" id="PF19425">
    <property type="entry name" value="Csd3_N2"/>
    <property type="match status" value="1"/>
</dbReference>
<feature type="domain" description="Csd3-like second N-terminal" evidence="10">
    <location>
        <begin position="64"/>
        <end position="177"/>
    </location>
</feature>
<reference evidence="11" key="1">
    <citation type="submission" date="2022-07" db="EMBL/GenBank/DDBJ databases">
        <title>Complete genome of Vibrio japonicus strain JCM 31412T and phylogenomic assessment of the Nereis clade of the genus Vibrio.</title>
        <authorList>
            <person name="Shlafstein M.D."/>
            <person name="Emsley S.A."/>
            <person name="Ushijima B."/>
            <person name="Videau P."/>
            <person name="Saw J.H."/>
        </authorList>
    </citation>
    <scope>NUCLEOTIDE SEQUENCE</scope>
    <source>
        <strain evidence="11">JCM 31412</strain>
    </source>
</reference>
<dbReference type="Pfam" id="PF01551">
    <property type="entry name" value="Peptidase_M23"/>
    <property type="match status" value="1"/>
</dbReference>
<evidence type="ECO:0000256" key="3">
    <source>
        <dbReference type="ARBA" id="ARBA00022670"/>
    </source>
</evidence>
<evidence type="ECO:0000313" key="11">
    <source>
        <dbReference type="EMBL" id="UUM32444.1"/>
    </source>
</evidence>
<evidence type="ECO:0000313" key="12">
    <source>
        <dbReference type="Proteomes" id="UP001058602"/>
    </source>
</evidence>
<keyword evidence="5" id="KW-0378">Hydrolase</keyword>
<evidence type="ECO:0000256" key="5">
    <source>
        <dbReference type="ARBA" id="ARBA00022801"/>
    </source>
</evidence>
<organism evidence="11 12">
    <name type="scientific">Vibrio japonicus</name>
    <dbReference type="NCBI Taxonomy" id="1824638"/>
    <lineage>
        <taxon>Bacteria</taxon>
        <taxon>Pseudomonadati</taxon>
        <taxon>Pseudomonadota</taxon>
        <taxon>Gammaproteobacteria</taxon>
        <taxon>Vibrionales</taxon>
        <taxon>Vibrionaceae</taxon>
        <taxon>Vibrio</taxon>
    </lineage>
</organism>
<dbReference type="RefSeq" id="WP_257086111.1">
    <property type="nucleotide sequence ID" value="NZ_CP102097.1"/>
</dbReference>
<name>A0ABY5LK60_9VIBR</name>
<comment type="cofactor">
    <cofactor evidence="1">
        <name>Zn(2+)</name>
        <dbReference type="ChEBI" id="CHEBI:29105"/>
    </cofactor>
</comment>
<feature type="domain" description="M23ase beta-sheet core" evidence="9">
    <location>
        <begin position="190"/>
        <end position="283"/>
    </location>
</feature>
<dbReference type="PANTHER" id="PTHR21666:SF288">
    <property type="entry name" value="CELL DIVISION PROTEIN YTFB"/>
    <property type="match status" value="1"/>
</dbReference>
<dbReference type="InterPro" id="IPR016047">
    <property type="entry name" value="M23ase_b-sheet_dom"/>
</dbReference>
<keyword evidence="4" id="KW-0479">Metal-binding</keyword>
<dbReference type="Gene3D" id="3.10.450.350">
    <property type="match status" value="1"/>
</dbReference>
<dbReference type="EMBL" id="CP102097">
    <property type="protein sequence ID" value="UUM32444.1"/>
    <property type="molecule type" value="Genomic_DNA"/>
</dbReference>
<evidence type="ECO:0000256" key="8">
    <source>
        <dbReference type="SAM" id="Phobius"/>
    </source>
</evidence>
<comment type="subcellular location">
    <subcellularLocation>
        <location evidence="2">Cell envelope</location>
    </subcellularLocation>
</comment>
<keyword evidence="3" id="KW-0645">Protease</keyword>
<dbReference type="InterPro" id="IPR045834">
    <property type="entry name" value="Csd3_N2"/>
</dbReference>
<keyword evidence="8" id="KW-0472">Membrane</keyword>
<keyword evidence="8" id="KW-0812">Transmembrane</keyword>
<dbReference type="Proteomes" id="UP001058602">
    <property type="component" value="Chromosome 2"/>
</dbReference>
<evidence type="ECO:0000259" key="9">
    <source>
        <dbReference type="Pfam" id="PF01551"/>
    </source>
</evidence>